<dbReference type="EMBL" id="CM039177">
    <property type="protein sequence ID" value="KAH9698162.1"/>
    <property type="molecule type" value="Genomic_DNA"/>
</dbReference>
<gene>
    <name evidence="1" type="ORF">KPL71_023909</name>
</gene>
<organism evidence="1 2">
    <name type="scientific">Citrus sinensis</name>
    <name type="common">Sweet orange</name>
    <name type="synonym">Citrus aurantium var. sinensis</name>
    <dbReference type="NCBI Taxonomy" id="2711"/>
    <lineage>
        <taxon>Eukaryota</taxon>
        <taxon>Viridiplantae</taxon>
        <taxon>Streptophyta</taxon>
        <taxon>Embryophyta</taxon>
        <taxon>Tracheophyta</taxon>
        <taxon>Spermatophyta</taxon>
        <taxon>Magnoliopsida</taxon>
        <taxon>eudicotyledons</taxon>
        <taxon>Gunneridae</taxon>
        <taxon>Pentapetalae</taxon>
        <taxon>rosids</taxon>
        <taxon>malvids</taxon>
        <taxon>Sapindales</taxon>
        <taxon>Rutaceae</taxon>
        <taxon>Aurantioideae</taxon>
        <taxon>Citrus</taxon>
    </lineage>
</organism>
<accession>A0ACB8IM58</accession>
<evidence type="ECO:0000313" key="2">
    <source>
        <dbReference type="Proteomes" id="UP000829398"/>
    </source>
</evidence>
<comment type="caution">
    <text evidence="1">The sequence shown here is derived from an EMBL/GenBank/DDBJ whole genome shotgun (WGS) entry which is preliminary data.</text>
</comment>
<name>A0ACB8IM58_CITSI</name>
<reference evidence="2" key="1">
    <citation type="journal article" date="2023" name="Hortic. Res.">
        <title>A chromosome-level phased genome enabling allele-level studies in sweet orange: a case study on citrus Huanglongbing tolerance.</title>
        <authorList>
            <person name="Wu B."/>
            <person name="Yu Q."/>
            <person name="Deng Z."/>
            <person name="Duan Y."/>
            <person name="Luo F."/>
            <person name="Gmitter F. Jr."/>
        </authorList>
    </citation>
    <scope>NUCLEOTIDE SEQUENCE [LARGE SCALE GENOMIC DNA]</scope>
    <source>
        <strain evidence="2">cv. Valencia</strain>
    </source>
</reference>
<protein>
    <submittedName>
        <fullName evidence="1">Uncharacterized protein</fullName>
    </submittedName>
</protein>
<evidence type="ECO:0000313" key="1">
    <source>
        <dbReference type="EMBL" id="KAH9698162.1"/>
    </source>
</evidence>
<keyword evidence="2" id="KW-1185">Reference proteome</keyword>
<proteinExistence type="predicted"/>
<sequence length="1170" mass="135202">MTTQYDSTFREGQSTTRPLYFDGNDYPYWKTRMRIYLQALNYEIWEIVNDGPFMPLTKNEAREDIPKPSREWNEFEKRKASLNSKAMNALFCALDKKEFHRVSSCESANEIWHKLEVVYEGTNQVKESKISRYTRQYELFQMEQNENVYSMYTRFTDIVNTLGALGKTFSNSEKVKKIIRSLPKEWRPKRTVIEEAKDLNVLPIDDLIGSLISYEEDLAVEKGHEEKKKNIALKASKRESDEESEMDDEELAMLARRFRKFYKKNNEQRKFRGYKNKKEKKEPITCYECKKPGHIRPECPFLNKLKKKAMVATWDDSDEETSDDDEQQKMTNLALMAFGEESCDELDEGLKKKKNKWYLDNGCSRHITRNYSWFSSFTKIENGGDVSFGDNSKGKIIGIGNVDNLGKFDSKSDVGIFLGYSNSSKAYRVYNKRTLVVEESMHVTFDESNPSSTEKVVVDDNAEEEQQEEASNDNKKDAPHGIQEEHHEETNVEQNEGTSQTLPKEWRYVSSHPKDVILGDPSRGVTTRSSLRNTCEHAAFISQIEPKSFADAENDESWIMAMQEELNQFEKNNVWELVPNPEHQSIIGTKWAFRNKMDESGVVVRNKARLVAQGYNQEEGIDFDETFAPVARLESIRMLLAYACHKDFILYQMDVKSAFLNGYIMEEVYVKQPSGFENEKFPDHVYKLSKALYRLKQAPRACKEFEMSMMRELKYFLGLQIKQNEERIFINQAKYVKDLLKRFGYDNGTAKSTPMSTTIKLDKDEKGKEVDIKTYRGMIGSLLYLTASRPDIMFSVCLCARFQSCPKESHMLAVKRIFRYLIGTINLGLWYPRGTHIDLTCYSDADFAGYKNKKHLIKRFQQSFSTREVLNTFYVLPDVMHTLNISHRNLFQLLGDVGWIDAFLIEENLYPDLVKVFYSNMEIFEENKTRVITNVGGVMIDFDVSLLNSILGSSDFGLEIYSPRKSPKLDSYVHVDAVRNICRRNDLSVEDCTIHFRTQCLCLQTHILLRIIQSIVLPRSGHLDEVSHMDVALIDCILRRRPVNLGYTIIRTMLTIPALITRSLPYGHFITRILKFFDVPILEPSCRPSKGIGDDVIFGLGFEWKNGTWVKYTENKFTFLAPSDDWPLNVVVPADQLLVFSLSFRGQRRRRDPPIIASAPGASASASSPT</sequence>
<dbReference type="Proteomes" id="UP000829398">
    <property type="component" value="Chromosome 8"/>
</dbReference>